<comment type="caution">
    <text evidence="3">The sequence shown here is derived from an EMBL/GenBank/DDBJ whole genome shotgun (WGS) entry which is preliminary data.</text>
</comment>
<name>J9DEW2_9PROT</name>
<dbReference type="InterPro" id="IPR036249">
    <property type="entry name" value="Thioredoxin-like_sf"/>
</dbReference>
<protein>
    <recommendedName>
        <fullName evidence="5">Arsenate reductase</fullName>
    </recommendedName>
</protein>
<dbReference type="AlphaFoldDB" id="J9DEW2"/>
<evidence type="ECO:0000256" key="1">
    <source>
        <dbReference type="ARBA" id="ARBA00007198"/>
    </source>
</evidence>
<evidence type="ECO:0000313" key="3">
    <source>
        <dbReference type="EMBL" id="EJW20673.1"/>
    </source>
</evidence>
<dbReference type="PANTHER" id="PTHR30041:SF8">
    <property type="entry name" value="PROTEIN YFFB"/>
    <property type="match status" value="1"/>
</dbReference>
<dbReference type="PROSITE" id="PS51353">
    <property type="entry name" value="ARSC"/>
    <property type="match status" value="1"/>
</dbReference>
<comment type="similarity">
    <text evidence="1 2">Belongs to the ArsC family.</text>
</comment>
<accession>J9DEW2</accession>
<dbReference type="InterPro" id="IPR006660">
    <property type="entry name" value="Arsenate_reductase-like"/>
</dbReference>
<proteinExistence type="inferred from homology"/>
<dbReference type="eggNOG" id="COG1393">
    <property type="taxonomic scope" value="Bacteria"/>
</dbReference>
<dbReference type="Gene3D" id="3.40.30.10">
    <property type="entry name" value="Glutaredoxin"/>
    <property type="match status" value="1"/>
</dbReference>
<dbReference type="Pfam" id="PF03960">
    <property type="entry name" value="ArsC"/>
    <property type="match status" value="1"/>
</dbReference>
<gene>
    <name evidence="3" type="ORF">IMCC14465_15600</name>
</gene>
<dbReference type="Proteomes" id="UP000004836">
    <property type="component" value="Unassembled WGS sequence"/>
</dbReference>
<sequence>MLNVYGLKNCDTCRKALSWLQSENIAHQFFDIRKDGFTETDLKRWLAALGHEQLINRRGTSWRNLDAAVQESLSEKTAAALVLTEPALMKRPIFDDGNKFVICGFKAEQQDALKSL</sequence>
<organism evidence="3 4">
    <name type="scientific">alpha proteobacterium IMCC14465</name>
    <dbReference type="NCBI Taxonomy" id="1220535"/>
    <lineage>
        <taxon>Bacteria</taxon>
        <taxon>Pseudomonadati</taxon>
        <taxon>Pseudomonadota</taxon>
        <taxon>Alphaproteobacteria</taxon>
        <taxon>PS1 clade</taxon>
    </lineage>
</organism>
<dbReference type="EMBL" id="ALYF01000006">
    <property type="protein sequence ID" value="EJW20673.1"/>
    <property type="molecule type" value="Genomic_DNA"/>
</dbReference>
<evidence type="ECO:0000313" key="4">
    <source>
        <dbReference type="Proteomes" id="UP000004836"/>
    </source>
</evidence>
<dbReference type="InterPro" id="IPR006504">
    <property type="entry name" value="Tscrpt_reg_Spx/MgsR"/>
</dbReference>
<dbReference type="OrthoDB" id="9803749at2"/>
<dbReference type="PANTHER" id="PTHR30041">
    <property type="entry name" value="ARSENATE REDUCTASE"/>
    <property type="match status" value="1"/>
</dbReference>
<keyword evidence="4" id="KW-1185">Reference proteome</keyword>
<reference evidence="3 4" key="1">
    <citation type="journal article" date="2012" name="J. Bacteriol.">
        <title>Genome Sequence of Strain IMCC14465, Isolated from the East Sea, Belonging to the PS1 Clade of Alphaproteobacteria.</title>
        <authorList>
            <person name="Yang S.J."/>
            <person name="Kang I."/>
            <person name="Cho J.C."/>
        </authorList>
    </citation>
    <scope>NUCLEOTIDE SEQUENCE [LARGE SCALE GENOMIC DNA]</scope>
    <source>
        <strain evidence="3 4">IMCC14465</strain>
    </source>
</reference>
<dbReference type="SUPFAM" id="SSF52833">
    <property type="entry name" value="Thioredoxin-like"/>
    <property type="match status" value="1"/>
</dbReference>
<dbReference type="STRING" id="1220535.IMCC14465_15600"/>
<dbReference type="NCBIfam" id="TIGR01617">
    <property type="entry name" value="arsC_related"/>
    <property type="match status" value="1"/>
</dbReference>
<evidence type="ECO:0008006" key="5">
    <source>
        <dbReference type="Google" id="ProtNLM"/>
    </source>
</evidence>
<dbReference type="PATRIC" id="fig|1220535.3.peg.1552"/>
<evidence type="ECO:0000256" key="2">
    <source>
        <dbReference type="PROSITE-ProRule" id="PRU01282"/>
    </source>
</evidence>